<evidence type="ECO:0000313" key="14">
    <source>
        <dbReference type="Proteomes" id="UP000004633"/>
    </source>
</evidence>
<evidence type="ECO:0000256" key="2">
    <source>
        <dbReference type="ARBA" id="ARBA00022475"/>
    </source>
</evidence>
<evidence type="ECO:0000256" key="6">
    <source>
        <dbReference type="ARBA" id="ARBA00023136"/>
    </source>
</evidence>
<feature type="transmembrane region" description="Helical" evidence="10">
    <location>
        <begin position="266"/>
        <end position="290"/>
    </location>
</feature>
<dbReference type="Pfam" id="PF00672">
    <property type="entry name" value="HAMP"/>
    <property type="match status" value="1"/>
</dbReference>
<feature type="domain" description="HAMP" evidence="12">
    <location>
        <begin position="291"/>
        <end position="344"/>
    </location>
</feature>
<protein>
    <submittedName>
        <fullName evidence="13">Methyl-accepting chemotaxis protein signaling domain protein</fullName>
    </submittedName>
</protein>
<sequence>MNLRAKIMALVGVPLICIFLIMLGTIYWKASESIQQVASQEMLQMANVYAANINTALQAKSRTLETVTRLWSTKPTSYEDMTLGAKEFATQNSDFFVGFPDKPFIDGAGYDIPSDFDATSRGWYKDALSSNKVCQSSVYKAANGMPVMSFSSAIRDGNTVVGVAGCDLNLSLVADMLSKAKVYDTGKAFLLTKDGNFIYHEKYSIDDSISSVNEPELQTLAPAFFSGSSAFSESADSFYASTPVGDSGWVLVLRVPQSEVFASSRALLGIMVGIAVAAFIILSGILFYIARLISVPVEDLAGFAATVAQGDLRKTALPVERTDEIGMLHNSFCNMTHNLRKLIRQVSEVAGHIAESSADLSENTKEAAQASEYTAKSVAQVADASRAQSETISSATGLMQESSSSISQVTDVISEIVDSAKATEEATREGQTILSNTISKMNSLKDGTVAVTDTVKELQSSAHEVSSIVEMITNISEQTNLLALNAAIEAARAGEHGKGFSVVADEVRKLAEQSKEATQNISTLLGSNAVQMDKTFRAMEEQTTNVEESVEEIHRSGEKFAAIAELIEGLSGQINHIAEIAASVQKTSHRAVSSIENIKSGSSDADTKMQEEVSAISSAAEQQSAAMSEIAAASHTLSELGQELQQATKQFRLS</sequence>
<dbReference type="InterPro" id="IPR033479">
    <property type="entry name" value="dCache_1"/>
</dbReference>
<keyword evidence="5 10" id="KW-1133">Transmembrane helix</keyword>
<dbReference type="Gene3D" id="1.10.287.950">
    <property type="entry name" value="Methyl-accepting chemotaxis protein"/>
    <property type="match status" value="1"/>
</dbReference>
<dbReference type="GO" id="GO:0006935">
    <property type="term" value="P:chemotaxis"/>
    <property type="evidence" value="ECO:0007669"/>
    <property type="project" value="UniProtKB-KW"/>
</dbReference>
<keyword evidence="14" id="KW-1185">Reference proteome</keyword>
<reference evidence="13 14" key="1">
    <citation type="submission" date="2010-08" db="EMBL/GenBank/DDBJ databases">
        <authorList>
            <person name="Weinstock G."/>
            <person name="Sodergren E."/>
            <person name="Clifton S."/>
            <person name="Fulton L."/>
            <person name="Fulton B."/>
            <person name="Courtney L."/>
            <person name="Fronick C."/>
            <person name="Harrison M."/>
            <person name="Strong C."/>
            <person name="Farmer C."/>
            <person name="Delahaunty K."/>
            <person name="Markovic C."/>
            <person name="Hall O."/>
            <person name="Minx P."/>
            <person name="Tomlinson C."/>
            <person name="Mitreva M."/>
            <person name="Hou S."/>
            <person name="Chen J."/>
            <person name="Wollam A."/>
            <person name="Pepin K.H."/>
            <person name="Johnson M."/>
            <person name="Bhonagiri V."/>
            <person name="Zhang X."/>
            <person name="Suruliraj S."/>
            <person name="Warren W."/>
            <person name="Chinwalla A."/>
            <person name="Mardis E.R."/>
            <person name="Wilson R.K."/>
        </authorList>
    </citation>
    <scope>NUCLEOTIDE SEQUENCE [LARGE SCALE GENOMIC DNA]</scope>
    <source>
        <strain evidence="13 14">F0399</strain>
    </source>
</reference>
<dbReference type="CDD" id="cd12912">
    <property type="entry name" value="PDC2_MCP_like"/>
    <property type="match status" value="1"/>
</dbReference>
<dbReference type="Pfam" id="PF02743">
    <property type="entry name" value="dCache_1"/>
    <property type="match status" value="1"/>
</dbReference>
<dbReference type="CDD" id="cd11386">
    <property type="entry name" value="MCP_signal"/>
    <property type="match status" value="1"/>
</dbReference>
<keyword evidence="3" id="KW-0145">Chemotaxis</keyword>
<dbReference type="GO" id="GO:0007165">
    <property type="term" value="P:signal transduction"/>
    <property type="evidence" value="ECO:0007669"/>
    <property type="project" value="UniProtKB-KW"/>
</dbReference>
<evidence type="ECO:0000256" key="5">
    <source>
        <dbReference type="ARBA" id="ARBA00022989"/>
    </source>
</evidence>
<dbReference type="GO" id="GO:0004888">
    <property type="term" value="F:transmembrane signaling receptor activity"/>
    <property type="evidence" value="ECO:0007669"/>
    <property type="project" value="InterPro"/>
</dbReference>
<dbReference type="CDD" id="cd06225">
    <property type="entry name" value="HAMP"/>
    <property type="match status" value="1"/>
</dbReference>
<dbReference type="SUPFAM" id="SSF58104">
    <property type="entry name" value="Methyl-accepting chemotaxis protein (MCP) signaling domain"/>
    <property type="match status" value="1"/>
</dbReference>
<dbReference type="InterPro" id="IPR004089">
    <property type="entry name" value="MCPsignal_dom"/>
</dbReference>
<dbReference type="PRINTS" id="PR00260">
    <property type="entry name" value="CHEMTRNSDUCR"/>
</dbReference>
<gene>
    <name evidence="13" type="ORF">HMPREF9555_01147</name>
</gene>
<dbReference type="GO" id="GO:0005886">
    <property type="term" value="C:plasma membrane"/>
    <property type="evidence" value="ECO:0007669"/>
    <property type="project" value="UniProtKB-SubCell"/>
</dbReference>
<feature type="transmembrane region" description="Helical" evidence="10">
    <location>
        <begin position="7"/>
        <end position="28"/>
    </location>
</feature>
<name>E7N2D3_9FIRM</name>
<evidence type="ECO:0000256" key="7">
    <source>
        <dbReference type="ARBA" id="ARBA00023224"/>
    </source>
</evidence>
<dbReference type="PROSITE" id="PS50885">
    <property type="entry name" value="HAMP"/>
    <property type="match status" value="1"/>
</dbReference>
<evidence type="ECO:0000259" key="11">
    <source>
        <dbReference type="PROSITE" id="PS50111"/>
    </source>
</evidence>
<dbReference type="InterPro" id="IPR004090">
    <property type="entry name" value="Chemotax_Me-accpt_rcpt"/>
</dbReference>
<proteinExistence type="inferred from homology"/>
<dbReference type="HOGENOM" id="CLU_000445_107_19_9"/>
<accession>E7N2D3</accession>
<comment type="similarity">
    <text evidence="8">Belongs to the methyl-accepting chemotaxis (MCP) protein family.</text>
</comment>
<evidence type="ECO:0000256" key="4">
    <source>
        <dbReference type="ARBA" id="ARBA00022692"/>
    </source>
</evidence>
<dbReference type="PROSITE" id="PS50111">
    <property type="entry name" value="CHEMOTAXIS_TRANSDUC_2"/>
    <property type="match status" value="1"/>
</dbReference>
<feature type="domain" description="Methyl-accepting transducer" evidence="11">
    <location>
        <begin position="363"/>
        <end position="638"/>
    </location>
</feature>
<dbReference type="PANTHER" id="PTHR32089:SF112">
    <property type="entry name" value="LYSOZYME-LIKE PROTEIN-RELATED"/>
    <property type="match status" value="1"/>
</dbReference>
<evidence type="ECO:0000256" key="10">
    <source>
        <dbReference type="SAM" id="Phobius"/>
    </source>
</evidence>
<organism evidence="13 14">
    <name type="scientific">Selenomonas artemidis F0399</name>
    <dbReference type="NCBI Taxonomy" id="749551"/>
    <lineage>
        <taxon>Bacteria</taxon>
        <taxon>Bacillati</taxon>
        <taxon>Bacillota</taxon>
        <taxon>Negativicutes</taxon>
        <taxon>Selenomonadales</taxon>
        <taxon>Selenomonadaceae</taxon>
        <taxon>Selenomonas</taxon>
    </lineage>
</organism>
<keyword evidence="2" id="KW-1003">Cell membrane</keyword>
<dbReference type="Pfam" id="PF00015">
    <property type="entry name" value="MCPsignal"/>
    <property type="match status" value="1"/>
</dbReference>
<dbReference type="AlphaFoldDB" id="E7N2D3"/>
<keyword evidence="4 10" id="KW-0812">Transmembrane</keyword>
<dbReference type="CDD" id="cd12913">
    <property type="entry name" value="PDC1_MCP_like"/>
    <property type="match status" value="1"/>
</dbReference>
<dbReference type="Gene3D" id="3.30.450.20">
    <property type="entry name" value="PAS domain"/>
    <property type="match status" value="2"/>
</dbReference>
<evidence type="ECO:0000256" key="1">
    <source>
        <dbReference type="ARBA" id="ARBA00004651"/>
    </source>
</evidence>
<evidence type="ECO:0000259" key="12">
    <source>
        <dbReference type="PROSITE" id="PS50885"/>
    </source>
</evidence>
<dbReference type="RefSeq" id="WP_009349809.1">
    <property type="nucleotide sequence ID" value="NZ_GL638136.1"/>
</dbReference>
<evidence type="ECO:0000313" key="13">
    <source>
        <dbReference type="EMBL" id="EFW29696.1"/>
    </source>
</evidence>
<dbReference type="EMBL" id="AECV01000017">
    <property type="protein sequence ID" value="EFW29696.1"/>
    <property type="molecule type" value="Genomic_DNA"/>
</dbReference>
<evidence type="ECO:0000256" key="3">
    <source>
        <dbReference type="ARBA" id="ARBA00022500"/>
    </source>
</evidence>
<comment type="caution">
    <text evidence="13">The sequence shown here is derived from an EMBL/GenBank/DDBJ whole genome shotgun (WGS) entry which is preliminary data.</text>
</comment>
<comment type="subcellular location">
    <subcellularLocation>
        <location evidence="1">Cell membrane</location>
        <topology evidence="1">Multi-pass membrane protein</topology>
    </subcellularLocation>
</comment>
<dbReference type="STRING" id="749551.HMPREF9555_01147"/>
<keyword evidence="6 10" id="KW-0472">Membrane</keyword>
<dbReference type="SMART" id="SM00283">
    <property type="entry name" value="MA"/>
    <property type="match status" value="1"/>
</dbReference>
<evidence type="ECO:0000256" key="9">
    <source>
        <dbReference type="PROSITE-ProRule" id="PRU00284"/>
    </source>
</evidence>
<dbReference type="SMART" id="SM00304">
    <property type="entry name" value="HAMP"/>
    <property type="match status" value="1"/>
</dbReference>
<dbReference type="Proteomes" id="UP000004633">
    <property type="component" value="Unassembled WGS sequence"/>
</dbReference>
<dbReference type="Gene3D" id="1.10.8.500">
    <property type="entry name" value="HAMP domain in histidine kinase"/>
    <property type="match status" value="1"/>
</dbReference>
<dbReference type="InterPro" id="IPR003660">
    <property type="entry name" value="HAMP_dom"/>
</dbReference>
<keyword evidence="7 9" id="KW-0807">Transducer</keyword>
<dbReference type="PANTHER" id="PTHR32089">
    <property type="entry name" value="METHYL-ACCEPTING CHEMOTAXIS PROTEIN MCPB"/>
    <property type="match status" value="1"/>
</dbReference>
<evidence type="ECO:0000256" key="8">
    <source>
        <dbReference type="ARBA" id="ARBA00029447"/>
    </source>
</evidence>